<feature type="transmembrane region" description="Helical" evidence="1">
    <location>
        <begin position="81"/>
        <end position="105"/>
    </location>
</feature>
<organism evidence="2 3">
    <name type="scientific">Marasmius oreades</name>
    <name type="common">fairy-ring Marasmius</name>
    <dbReference type="NCBI Taxonomy" id="181124"/>
    <lineage>
        <taxon>Eukaryota</taxon>
        <taxon>Fungi</taxon>
        <taxon>Dikarya</taxon>
        <taxon>Basidiomycota</taxon>
        <taxon>Agaricomycotina</taxon>
        <taxon>Agaricomycetes</taxon>
        <taxon>Agaricomycetidae</taxon>
        <taxon>Agaricales</taxon>
        <taxon>Marasmiineae</taxon>
        <taxon>Marasmiaceae</taxon>
        <taxon>Marasmius</taxon>
    </lineage>
</organism>
<dbReference type="AlphaFoldDB" id="A0A9P7S0F7"/>
<evidence type="ECO:0000313" key="3">
    <source>
        <dbReference type="Proteomes" id="UP001049176"/>
    </source>
</evidence>
<feature type="transmembrane region" description="Helical" evidence="1">
    <location>
        <begin position="135"/>
        <end position="156"/>
    </location>
</feature>
<feature type="transmembrane region" description="Helical" evidence="1">
    <location>
        <begin position="48"/>
        <end position="69"/>
    </location>
</feature>
<feature type="transmembrane region" description="Helical" evidence="1">
    <location>
        <begin position="177"/>
        <end position="199"/>
    </location>
</feature>
<keyword evidence="1" id="KW-0472">Membrane</keyword>
<dbReference type="GeneID" id="66078490"/>
<evidence type="ECO:0000256" key="1">
    <source>
        <dbReference type="SAM" id="Phobius"/>
    </source>
</evidence>
<keyword evidence="3" id="KW-1185">Reference proteome</keyword>
<evidence type="ECO:0000313" key="2">
    <source>
        <dbReference type="EMBL" id="KAG7093131.1"/>
    </source>
</evidence>
<keyword evidence="1" id="KW-0812">Transmembrane</keyword>
<protein>
    <submittedName>
        <fullName evidence="2">Uncharacterized protein</fullName>
    </submittedName>
</protein>
<feature type="transmembrane region" description="Helical" evidence="1">
    <location>
        <begin position="211"/>
        <end position="231"/>
    </location>
</feature>
<dbReference type="RefSeq" id="XP_043009601.1">
    <property type="nucleotide sequence ID" value="XM_043154310.1"/>
</dbReference>
<sequence>MSIFMFFVSTLYWISKLLDLLMHIQSDIIDNKPPSTSISISPLTHFELILGSVVLINYALTDGVVLWRAWALCSDDYRKWLYVPLFFLCCACTTISATIVVRITIQSIPHADGTTSDPRIKKLTRAIDVFQTSNLGFSLLMNLSATGLVALKAWRFRRWIKFDLKAIRGGKTRGQKIMILLVESGVFYCISVITALVFTSIRLPVGTLGDIYTPVNIQIAGIYPLVVLLLVNHGQSLEQTMLGRNTITNAGGPPPSVVRTLENNPGMLESLHFRTVRPSSASLVGTFSRVHVQ</sequence>
<dbReference type="KEGG" id="more:E1B28_009414"/>
<comment type="caution">
    <text evidence="2">The sequence shown here is derived from an EMBL/GenBank/DDBJ whole genome shotgun (WGS) entry which is preliminary data.</text>
</comment>
<dbReference type="EMBL" id="CM032185">
    <property type="protein sequence ID" value="KAG7093131.1"/>
    <property type="molecule type" value="Genomic_DNA"/>
</dbReference>
<keyword evidence="1" id="KW-1133">Transmembrane helix</keyword>
<reference evidence="2" key="1">
    <citation type="journal article" date="2021" name="Genome Biol. Evol.">
        <title>The assembled and annotated genome of the fairy-ring fungus Marasmius oreades.</title>
        <authorList>
            <person name="Hiltunen M."/>
            <person name="Ament-Velasquez S.L."/>
            <person name="Johannesson H."/>
        </authorList>
    </citation>
    <scope>NUCLEOTIDE SEQUENCE</scope>
    <source>
        <strain evidence="2">03SP1</strain>
    </source>
</reference>
<accession>A0A9P7S0F7</accession>
<dbReference type="OrthoDB" id="3259206at2759"/>
<gene>
    <name evidence="2" type="ORF">E1B28_009414</name>
</gene>
<proteinExistence type="predicted"/>
<name>A0A9P7S0F7_9AGAR</name>
<dbReference type="Proteomes" id="UP001049176">
    <property type="component" value="Chromosome 5"/>
</dbReference>